<dbReference type="InterPro" id="IPR029787">
    <property type="entry name" value="Nucleotide_cyclase"/>
</dbReference>
<dbReference type="PANTHER" id="PTHR45138">
    <property type="entry name" value="REGULATORY COMPONENTS OF SENSORY TRANSDUCTION SYSTEM"/>
    <property type="match status" value="1"/>
</dbReference>
<feature type="non-terminal residue" evidence="3">
    <location>
        <position position="1"/>
    </location>
</feature>
<feature type="transmembrane region" description="Helical" evidence="1">
    <location>
        <begin position="101"/>
        <end position="120"/>
    </location>
</feature>
<feature type="transmembrane region" description="Helical" evidence="1">
    <location>
        <begin position="12"/>
        <end position="36"/>
    </location>
</feature>
<accession>A0A4R5KF12</accession>
<dbReference type="AlphaFoldDB" id="A0A4R5KF12"/>
<feature type="domain" description="GGDEF" evidence="2">
    <location>
        <begin position="230"/>
        <end position="361"/>
    </location>
</feature>
<dbReference type="FunFam" id="3.30.70.270:FF:000001">
    <property type="entry name" value="Diguanylate cyclase domain protein"/>
    <property type="match status" value="1"/>
</dbReference>
<protein>
    <submittedName>
        <fullName evidence="3">GGDEF domain-containing protein</fullName>
    </submittedName>
</protein>
<evidence type="ECO:0000313" key="3">
    <source>
        <dbReference type="EMBL" id="TDF92837.1"/>
    </source>
</evidence>
<sequence length="363" mass="38410">GALFYNSYRRTGSAYSGWWCLSLGFLMAGNIAYLLTGTTQQVWADPLGNALIVAGASSIWAGSRSLHLRRTRAWLLLSGPVVTAVASALENPASDAWSGGVVYLALMAVVMGLAARELALLKPSESRAHQPLAASAGLLALYFAVRTFVYVMEGPDGPEFTTYFSSAFTSMLTIVMLVTVSFSMTALSNEQLINALNDRASRDGLTGLLNRTTFEEQAGREVRRQHAAGSVSTLIIADLDHFKAINDTHGHAAGDAAIQAFADACSASIRHTDLAGRYGGEEFIILLPGAHQESAWIIAETINSHLAAAKPPQGVTFPTVSYGIATSSTAGGDLAPMVEAADRALYEAKSLGRNRIVTAKPGN</sequence>
<proteinExistence type="predicted"/>
<dbReference type="CDD" id="cd01949">
    <property type="entry name" value="GGDEF"/>
    <property type="match status" value="1"/>
</dbReference>
<dbReference type="OrthoDB" id="23692at2"/>
<dbReference type="Proteomes" id="UP000295511">
    <property type="component" value="Unassembled WGS sequence"/>
</dbReference>
<dbReference type="PANTHER" id="PTHR45138:SF9">
    <property type="entry name" value="DIGUANYLATE CYCLASE DGCM-RELATED"/>
    <property type="match status" value="1"/>
</dbReference>
<keyword evidence="4" id="KW-1185">Reference proteome</keyword>
<dbReference type="InterPro" id="IPR043128">
    <property type="entry name" value="Rev_trsase/Diguanyl_cyclase"/>
</dbReference>
<dbReference type="Gene3D" id="3.30.70.270">
    <property type="match status" value="1"/>
</dbReference>
<reference evidence="3 4" key="1">
    <citation type="submission" date="2019-03" db="EMBL/GenBank/DDBJ databases">
        <title>Whole genome sequence of Arthrobacter sp JH1-1.</title>
        <authorList>
            <person name="Trinh H.N."/>
        </authorList>
    </citation>
    <scope>NUCLEOTIDE SEQUENCE [LARGE SCALE GENOMIC DNA]</scope>
    <source>
        <strain evidence="3 4">JH1-1</strain>
    </source>
</reference>
<dbReference type="PROSITE" id="PS50887">
    <property type="entry name" value="GGDEF"/>
    <property type="match status" value="1"/>
</dbReference>
<dbReference type="Pfam" id="PF00990">
    <property type="entry name" value="GGDEF"/>
    <property type="match status" value="1"/>
</dbReference>
<keyword evidence="1" id="KW-0812">Transmembrane</keyword>
<evidence type="ECO:0000259" key="2">
    <source>
        <dbReference type="PROSITE" id="PS50887"/>
    </source>
</evidence>
<comment type="caution">
    <text evidence="3">The sequence shown here is derived from an EMBL/GenBank/DDBJ whole genome shotgun (WGS) entry which is preliminary data.</text>
</comment>
<keyword evidence="1" id="KW-0472">Membrane</keyword>
<dbReference type="InterPro" id="IPR050469">
    <property type="entry name" value="Diguanylate_Cyclase"/>
</dbReference>
<dbReference type="SMART" id="SM00267">
    <property type="entry name" value="GGDEF"/>
    <property type="match status" value="1"/>
</dbReference>
<keyword evidence="1" id="KW-1133">Transmembrane helix</keyword>
<feature type="transmembrane region" description="Helical" evidence="1">
    <location>
        <begin position="132"/>
        <end position="151"/>
    </location>
</feature>
<evidence type="ECO:0000256" key="1">
    <source>
        <dbReference type="SAM" id="Phobius"/>
    </source>
</evidence>
<evidence type="ECO:0000313" key="4">
    <source>
        <dbReference type="Proteomes" id="UP000295511"/>
    </source>
</evidence>
<gene>
    <name evidence="3" type="ORF">E1809_16895</name>
</gene>
<dbReference type="NCBIfam" id="TIGR00254">
    <property type="entry name" value="GGDEF"/>
    <property type="match status" value="1"/>
</dbReference>
<dbReference type="SUPFAM" id="SSF55073">
    <property type="entry name" value="Nucleotide cyclase"/>
    <property type="match status" value="1"/>
</dbReference>
<feature type="transmembrane region" description="Helical" evidence="1">
    <location>
        <begin position="163"/>
        <end position="187"/>
    </location>
</feature>
<feature type="transmembrane region" description="Helical" evidence="1">
    <location>
        <begin position="73"/>
        <end position="89"/>
    </location>
</feature>
<dbReference type="InterPro" id="IPR000160">
    <property type="entry name" value="GGDEF_dom"/>
</dbReference>
<organism evidence="3 4">
    <name type="scientific">Arthrobacter terricola</name>
    <dbReference type="NCBI Taxonomy" id="2547396"/>
    <lineage>
        <taxon>Bacteria</taxon>
        <taxon>Bacillati</taxon>
        <taxon>Actinomycetota</taxon>
        <taxon>Actinomycetes</taxon>
        <taxon>Micrococcales</taxon>
        <taxon>Micrococcaceae</taxon>
        <taxon>Arthrobacter</taxon>
    </lineage>
</organism>
<dbReference type="EMBL" id="SMRU01000021">
    <property type="protein sequence ID" value="TDF92837.1"/>
    <property type="molecule type" value="Genomic_DNA"/>
</dbReference>
<dbReference type="GO" id="GO:0052621">
    <property type="term" value="F:diguanylate cyclase activity"/>
    <property type="evidence" value="ECO:0007669"/>
    <property type="project" value="TreeGrafter"/>
</dbReference>
<name>A0A4R5KF12_9MICC</name>